<feature type="binding site" evidence="10">
    <location>
        <position position="96"/>
    </location>
    <ligand>
        <name>ATP</name>
        <dbReference type="ChEBI" id="CHEBI:30616"/>
    </ligand>
</feature>
<gene>
    <name evidence="13" type="ORF">SPAPADRAFT_52378</name>
</gene>
<feature type="region of interest" description="Disordered" evidence="11">
    <location>
        <begin position="826"/>
        <end position="880"/>
    </location>
</feature>
<evidence type="ECO:0000256" key="3">
    <source>
        <dbReference type="ARBA" id="ARBA00022527"/>
    </source>
</evidence>
<reference evidence="13 14" key="1">
    <citation type="journal article" date="2011" name="Proc. Natl. Acad. Sci. U.S.A.">
        <title>Comparative genomics of xylose-fermenting fungi for enhanced biofuel production.</title>
        <authorList>
            <person name="Wohlbach D.J."/>
            <person name="Kuo A."/>
            <person name="Sato T.K."/>
            <person name="Potts K.M."/>
            <person name="Salamov A.A."/>
            <person name="LaButti K.M."/>
            <person name="Sun H."/>
            <person name="Clum A."/>
            <person name="Pangilinan J.L."/>
            <person name="Lindquist E.A."/>
            <person name="Lucas S."/>
            <person name="Lapidus A."/>
            <person name="Jin M."/>
            <person name="Gunawan C."/>
            <person name="Balan V."/>
            <person name="Dale B.E."/>
            <person name="Jeffries T.W."/>
            <person name="Zinkel R."/>
            <person name="Barry K.W."/>
            <person name="Grigoriev I.V."/>
            <person name="Gasch A.P."/>
        </authorList>
    </citation>
    <scope>NUCLEOTIDE SEQUENCE [LARGE SCALE GENOMIC DNA]</scope>
    <source>
        <strain evidence="14">NRRL Y-27907 / 11-Y1</strain>
    </source>
</reference>
<dbReference type="FunFam" id="1.10.510.10:FF:000534">
    <property type="entry name" value="Serine/threonine-protein kinase PKH2"/>
    <property type="match status" value="1"/>
</dbReference>
<keyword evidence="7 10" id="KW-0067">ATP-binding</keyword>
<dbReference type="GO" id="GO:0000196">
    <property type="term" value="P:cell integrity MAPK cascade"/>
    <property type="evidence" value="ECO:0007669"/>
    <property type="project" value="UniProtKB-ARBA"/>
</dbReference>
<proteinExistence type="inferred from homology"/>
<dbReference type="InterPro" id="IPR008271">
    <property type="entry name" value="Ser/Thr_kinase_AS"/>
</dbReference>
<keyword evidence="14" id="KW-1185">Reference proteome</keyword>
<feature type="compositionally biased region" description="Low complexity" evidence="11">
    <location>
        <begin position="828"/>
        <end position="844"/>
    </location>
</feature>
<feature type="region of interest" description="Disordered" evidence="11">
    <location>
        <begin position="569"/>
        <end position="603"/>
    </location>
</feature>
<dbReference type="Gene3D" id="1.10.510.10">
    <property type="entry name" value="Transferase(Phosphotransferase) domain 1"/>
    <property type="match status" value="1"/>
</dbReference>
<comment type="catalytic activity">
    <reaction evidence="8">
        <text>L-threonyl-[protein] + ATP = O-phospho-L-threonyl-[protein] + ADP + H(+)</text>
        <dbReference type="Rhea" id="RHEA:46608"/>
        <dbReference type="Rhea" id="RHEA-COMP:11060"/>
        <dbReference type="Rhea" id="RHEA-COMP:11605"/>
        <dbReference type="ChEBI" id="CHEBI:15378"/>
        <dbReference type="ChEBI" id="CHEBI:30013"/>
        <dbReference type="ChEBI" id="CHEBI:30616"/>
        <dbReference type="ChEBI" id="CHEBI:61977"/>
        <dbReference type="ChEBI" id="CHEBI:456216"/>
        <dbReference type="EC" id="2.7.11.1"/>
    </reaction>
</comment>
<dbReference type="InterPro" id="IPR057614">
    <property type="entry name" value="PH_PKH3_C"/>
</dbReference>
<dbReference type="InterPro" id="IPR017441">
    <property type="entry name" value="Protein_kinase_ATP_BS"/>
</dbReference>
<dbReference type="Pfam" id="PF25347">
    <property type="entry name" value="PH_PKH3_C"/>
    <property type="match status" value="1"/>
</dbReference>
<feature type="compositionally biased region" description="Low complexity" evidence="11">
    <location>
        <begin position="34"/>
        <end position="61"/>
    </location>
</feature>
<dbReference type="PROSITE" id="PS00107">
    <property type="entry name" value="PROTEIN_KINASE_ATP"/>
    <property type="match status" value="1"/>
</dbReference>
<evidence type="ECO:0000256" key="8">
    <source>
        <dbReference type="ARBA" id="ARBA00047899"/>
    </source>
</evidence>
<evidence type="ECO:0000256" key="6">
    <source>
        <dbReference type="ARBA" id="ARBA00022777"/>
    </source>
</evidence>
<dbReference type="CDD" id="cd05581">
    <property type="entry name" value="STKc_PDK1"/>
    <property type="match status" value="1"/>
</dbReference>
<dbReference type="SUPFAM" id="SSF56112">
    <property type="entry name" value="Protein kinase-like (PK-like)"/>
    <property type="match status" value="1"/>
</dbReference>
<feature type="region of interest" description="Disordered" evidence="11">
    <location>
        <begin position="417"/>
        <end position="542"/>
    </location>
</feature>
<evidence type="ECO:0000256" key="10">
    <source>
        <dbReference type="PROSITE-ProRule" id="PRU10141"/>
    </source>
</evidence>
<keyword evidence="5 10" id="KW-0547">Nucleotide-binding</keyword>
<dbReference type="EC" id="2.7.11.1" evidence="2"/>
<evidence type="ECO:0000313" key="14">
    <source>
        <dbReference type="Proteomes" id="UP000000709"/>
    </source>
</evidence>
<dbReference type="EMBL" id="GL996505">
    <property type="protein sequence ID" value="EGW30277.1"/>
    <property type="molecule type" value="Genomic_DNA"/>
</dbReference>
<dbReference type="AlphaFoldDB" id="G3ATQ1"/>
<organism evidence="14">
    <name type="scientific">Spathaspora passalidarum (strain NRRL Y-27907 / 11-Y1)</name>
    <dbReference type="NCBI Taxonomy" id="619300"/>
    <lineage>
        <taxon>Eukaryota</taxon>
        <taxon>Fungi</taxon>
        <taxon>Dikarya</taxon>
        <taxon>Ascomycota</taxon>
        <taxon>Saccharomycotina</taxon>
        <taxon>Pichiomycetes</taxon>
        <taxon>Debaryomycetaceae</taxon>
        <taxon>Spathaspora</taxon>
    </lineage>
</organism>
<dbReference type="RefSeq" id="XP_007377248.1">
    <property type="nucleotide sequence ID" value="XM_007377186.1"/>
</dbReference>
<keyword evidence="4" id="KW-0808">Transferase</keyword>
<dbReference type="FunFam" id="3.30.200.20:FF:000128">
    <property type="entry name" value="Serine/threonine-protein kinase ksg1"/>
    <property type="match status" value="1"/>
</dbReference>
<evidence type="ECO:0000256" key="2">
    <source>
        <dbReference type="ARBA" id="ARBA00012513"/>
    </source>
</evidence>
<feature type="region of interest" description="Disordered" evidence="11">
    <location>
        <begin position="617"/>
        <end position="646"/>
    </location>
</feature>
<accession>G3ATQ1</accession>
<evidence type="ECO:0000313" key="13">
    <source>
        <dbReference type="EMBL" id="EGW30277.1"/>
    </source>
</evidence>
<sequence length="891" mass="99762">MSGIDNFHDLLITSSQQTQNNNSQNLYTPPILPPQQKQRPQQYPCSPNPPNTTSTSISTMRRSARDYQFGTKIGEGSYSTVYSALDRHTQRTYAIKVLSKRHIVKEDKIKYVNIEKTTLHRLGQQHPGIVQLYYTFQDVSSLFFVLDFAEYGELLSIIRKFGSLSEPVSRFYMCQIVDAVRFIHSKGVIHRDLKPENILVGHDFNLKITDFGAARLLGPDNDENNEEKIDYNSVSDAEVDVNKNNNRERASSFVGTAEYVPPELLKYNQSGFESDVWAMGCILYQFFHGVPPFKGATEYLTFEKIIKGEYTYQKQLPGEVVKLVDAILVPQPAARLTIPQIMQSRWFQDIPWDDVNYIWHRKVPRFESYSPEQPIMVPPPSIKNGSDRSISKSNSYHLLQSQIQSSDYFIPAVTSKYKQTRPSATSTTTQIPPSSMAIQQPQKSPIMMSAPPPPPPPPPHTYFEPRMSNQTPGSPSQNMQVRRENSSFALPRLPETKSKPNNTNKQKQLQRSQQPQAQQIPEQKKQSQQQQQQQQQHNETIQPPAHKQTHPYLALAGAQQVKVEKKLVPKQPVPQRKLSPPASAAAAASSKVTPKSSPIQPKIPRTFSSAAAAAAAVGAKSNSSTPSSTTRPLKTKSPKSKPPPTIPFREIASLLLPTEKILKLDKIYKSIVPASLRSTSVLDDTTLDLLISTHQEKLERESSICITVITNQARVFFIDADLNVVEIDLKANNGCDYSMYDYEFEDDEEEEEEGNQEVADNFGYLIIECLKNGGDLVFLKRLAPHEATAAGLLEVVDKKGKLVKLGEKYGWIDCLMIAKEMVSTRSESPVSNYSGKSSKSSSTTDNKDPKVESKRPVKNSKKTSTLSRTEPNAPTPTPNFAYAAAAAVHHK</sequence>
<evidence type="ECO:0000256" key="7">
    <source>
        <dbReference type="ARBA" id="ARBA00022840"/>
    </source>
</evidence>
<dbReference type="Proteomes" id="UP000000709">
    <property type="component" value="Unassembled WGS sequence"/>
</dbReference>
<dbReference type="HOGENOM" id="CLU_008400_1_0_1"/>
<dbReference type="InterPro" id="IPR000719">
    <property type="entry name" value="Prot_kinase_dom"/>
</dbReference>
<feature type="compositionally biased region" description="Polar residues" evidence="11">
    <location>
        <begin position="417"/>
        <end position="443"/>
    </location>
</feature>
<feature type="compositionally biased region" description="Pro residues" evidence="11">
    <location>
        <begin position="450"/>
        <end position="460"/>
    </location>
</feature>
<evidence type="ECO:0000256" key="9">
    <source>
        <dbReference type="ARBA" id="ARBA00048679"/>
    </source>
</evidence>
<evidence type="ECO:0000256" key="11">
    <source>
        <dbReference type="SAM" id="MobiDB-lite"/>
    </source>
</evidence>
<dbReference type="PANTHER" id="PTHR24356:SF163">
    <property type="entry name" value="3-PHOSPHOINOSITIDE-DEPENDENT PROTEIN KINASE 1-RELATED"/>
    <property type="match status" value="1"/>
</dbReference>
<dbReference type="PANTHER" id="PTHR24356">
    <property type="entry name" value="SERINE/THREONINE-PROTEIN KINASE"/>
    <property type="match status" value="1"/>
</dbReference>
<dbReference type="InParanoid" id="G3ATQ1"/>
<name>G3ATQ1_SPAPN</name>
<feature type="compositionally biased region" description="Low complexity" evidence="11">
    <location>
        <begin position="617"/>
        <end position="632"/>
    </location>
</feature>
<keyword evidence="6" id="KW-0418">Kinase</keyword>
<evidence type="ECO:0000259" key="12">
    <source>
        <dbReference type="PROSITE" id="PS50011"/>
    </source>
</evidence>
<comment type="catalytic activity">
    <reaction evidence="9">
        <text>L-seryl-[protein] + ATP = O-phospho-L-seryl-[protein] + ADP + H(+)</text>
        <dbReference type="Rhea" id="RHEA:17989"/>
        <dbReference type="Rhea" id="RHEA-COMP:9863"/>
        <dbReference type="Rhea" id="RHEA-COMP:11604"/>
        <dbReference type="ChEBI" id="CHEBI:15378"/>
        <dbReference type="ChEBI" id="CHEBI:29999"/>
        <dbReference type="ChEBI" id="CHEBI:30616"/>
        <dbReference type="ChEBI" id="CHEBI:83421"/>
        <dbReference type="ChEBI" id="CHEBI:456216"/>
        <dbReference type="EC" id="2.7.11.1"/>
    </reaction>
</comment>
<dbReference type="GO" id="GO:0004674">
    <property type="term" value="F:protein serine/threonine kinase activity"/>
    <property type="evidence" value="ECO:0007669"/>
    <property type="project" value="UniProtKB-KW"/>
</dbReference>
<dbReference type="Gene3D" id="3.30.200.20">
    <property type="entry name" value="Phosphorylase Kinase, domain 1"/>
    <property type="match status" value="1"/>
</dbReference>
<dbReference type="eggNOG" id="KOG0592">
    <property type="taxonomic scope" value="Eukaryota"/>
</dbReference>
<evidence type="ECO:0000256" key="4">
    <source>
        <dbReference type="ARBA" id="ARBA00022679"/>
    </source>
</evidence>
<dbReference type="GO" id="GO:0005524">
    <property type="term" value="F:ATP binding"/>
    <property type="evidence" value="ECO:0007669"/>
    <property type="project" value="UniProtKB-UniRule"/>
</dbReference>
<comment type="similarity">
    <text evidence="1">Belongs to the protein kinase superfamily. AGC Ser/Thr protein kinase family. PDPK1 subfamily.</text>
</comment>
<feature type="region of interest" description="Disordered" evidence="11">
    <location>
        <begin position="18"/>
        <end position="61"/>
    </location>
</feature>
<dbReference type="OMA" id="LEARIYG"/>
<dbReference type="KEGG" id="spaa:SPAPADRAFT_52378"/>
<protein>
    <recommendedName>
        <fullName evidence="2">non-specific serine/threonine protein kinase</fullName>
        <ecNumber evidence="2">2.7.11.1</ecNumber>
    </recommendedName>
</protein>
<dbReference type="PROSITE" id="PS00108">
    <property type="entry name" value="PROTEIN_KINASE_ST"/>
    <property type="match status" value="1"/>
</dbReference>
<dbReference type="OrthoDB" id="347657at2759"/>
<dbReference type="Pfam" id="PF00069">
    <property type="entry name" value="Pkinase"/>
    <property type="match status" value="1"/>
</dbReference>
<feature type="compositionally biased region" description="Polar residues" evidence="11">
    <location>
        <begin position="467"/>
        <end position="480"/>
    </location>
</feature>
<keyword evidence="3" id="KW-0723">Serine/threonine-protein kinase</keyword>
<dbReference type="InterPro" id="IPR050236">
    <property type="entry name" value="Ser_Thr_kinase_AGC"/>
</dbReference>
<feature type="compositionally biased region" description="Low complexity" evidence="11">
    <location>
        <begin position="579"/>
        <end position="598"/>
    </location>
</feature>
<feature type="compositionally biased region" description="Low complexity" evidence="11">
    <location>
        <begin position="505"/>
        <end position="536"/>
    </location>
</feature>
<dbReference type="InterPro" id="IPR011009">
    <property type="entry name" value="Kinase-like_dom_sf"/>
</dbReference>
<dbReference type="GeneID" id="18871670"/>
<evidence type="ECO:0000256" key="1">
    <source>
        <dbReference type="ARBA" id="ARBA00010006"/>
    </source>
</evidence>
<feature type="domain" description="Protein kinase" evidence="12">
    <location>
        <begin position="67"/>
        <end position="347"/>
    </location>
</feature>
<dbReference type="PROSITE" id="PS50011">
    <property type="entry name" value="PROTEIN_KINASE_DOM"/>
    <property type="match status" value="1"/>
</dbReference>
<dbReference type="GO" id="GO:0030447">
    <property type="term" value="P:filamentous growth"/>
    <property type="evidence" value="ECO:0007669"/>
    <property type="project" value="UniProtKB-ARBA"/>
</dbReference>
<feature type="compositionally biased region" description="Basic and acidic residues" evidence="11">
    <location>
        <begin position="845"/>
        <end position="855"/>
    </location>
</feature>
<dbReference type="SMART" id="SM00220">
    <property type="entry name" value="S_TKc"/>
    <property type="match status" value="1"/>
</dbReference>
<evidence type="ECO:0000256" key="5">
    <source>
        <dbReference type="ARBA" id="ARBA00022741"/>
    </source>
</evidence>
<dbReference type="STRING" id="619300.G3ATQ1"/>
<dbReference type="InterPro" id="IPR039046">
    <property type="entry name" value="PDPK1"/>
</dbReference>